<keyword evidence="6 8" id="KW-0234">DNA repair</keyword>
<dbReference type="Pfam" id="PF02565">
    <property type="entry name" value="RecO_C"/>
    <property type="match status" value="1"/>
</dbReference>
<dbReference type="AlphaFoldDB" id="A0A0F7JT66"/>
<evidence type="ECO:0000259" key="9">
    <source>
        <dbReference type="Pfam" id="PF11967"/>
    </source>
</evidence>
<dbReference type="KEGG" id="seds:AAY24_03995"/>
<keyword evidence="11" id="KW-1185">Reference proteome</keyword>
<dbReference type="InterPro" id="IPR037278">
    <property type="entry name" value="ARFGAP/RecO"/>
</dbReference>
<evidence type="ECO:0000256" key="5">
    <source>
        <dbReference type="ARBA" id="ARBA00023172"/>
    </source>
</evidence>
<evidence type="ECO:0000313" key="11">
    <source>
        <dbReference type="Proteomes" id="UP000034410"/>
    </source>
</evidence>
<evidence type="ECO:0000256" key="6">
    <source>
        <dbReference type="ARBA" id="ARBA00023204"/>
    </source>
</evidence>
<comment type="function">
    <text evidence="1 8">Involved in DNA repair and RecF pathway recombination.</text>
</comment>
<evidence type="ECO:0000256" key="2">
    <source>
        <dbReference type="ARBA" id="ARBA00007452"/>
    </source>
</evidence>
<dbReference type="Gene3D" id="1.20.1440.120">
    <property type="entry name" value="Recombination protein O, C-terminal domain"/>
    <property type="match status" value="1"/>
</dbReference>
<dbReference type="EMBL" id="CP011412">
    <property type="protein sequence ID" value="AKH19656.1"/>
    <property type="molecule type" value="Genomic_DNA"/>
</dbReference>
<evidence type="ECO:0000256" key="1">
    <source>
        <dbReference type="ARBA" id="ARBA00003065"/>
    </source>
</evidence>
<sequence>MSNSGTPALSAAFLLHRRDYSNSSLLLECFTEQLGRFPAVAKGVTGRGKSASGLLQPFVPLQIEWRGRGEVKSLVSYEPDGRMFRLEGTALFCGFYINELLMRLLQRNDPHEKLFRNYRELLKQLDASGINEASLRYFELDMLVELGYGIELTVNMEDGCPVEADRWYRFVQESGVIECPPETEHAISGQTLLSLASRSLEASWQLKEARNLLRTVLGFYLGDKPLKSRELFRHAHRS</sequence>
<dbReference type="HAMAP" id="MF_00201">
    <property type="entry name" value="RecO"/>
    <property type="match status" value="1"/>
</dbReference>
<dbReference type="NCBIfam" id="TIGR00613">
    <property type="entry name" value="reco"/>
    <property type="match status" value="1"/>
</dbReference>
<accession>A0A0F7JT66</accession>
<organism evidence="10 11">
    <name type="scientific">Sedimenticola thiotaurini</name>
    <dbReference type="NCBI Taxonomy" id="1543721"/>
    <lineage>
        <taxon>Bacteria</taxon>
        <taxon>Pseudomonadati</taxon>
        <taxon>Pseudomonadota</taxon>
        <taxon>Gammaproteobacteria</taxon>
        <taxon>Chromatiales</taxon>
        <taxon>Sedimenticolaceae</taxon>
        <taxon>Sedimenticola</taxon>
    </lineage>
</organism>
<dbReference type="GO" id="GO:0043590">
    <property type="term" value="C:bacterial nucleoid"/>
    <property type="evidence" value="ECO:0007669"/>
    <property type="project" value="TreeGrafter"/>
</dbReference>
<dbReference type="OrthoDB" id="9804792at2"/>
<dbReference type="InterPro" id="IPR012340">
    <property type="entry name" value="NA-bd_OB-fold"/>
</dbReference>
<dbReference type="PANTHER" id="PTHR33991:SF1">
    <property type="entry name" value="DNA REPAIR PROTEIN RECO"/>
    <property type="match status" value="1"/>
</dbReference>
<dbReference type="GO" id="GO:0006302">
    <property type="term" value="P:double-strand break repair"/>
    <property type="evidence" value="ECO:0007669"/>
    <property type="project" value="TreeGrafter"/>
</dbReference>
<gene>
    <name evidence="8" type="primary">recO</name>
    <name evidence="10" type="ORF">AAY24_03995</name>
</gene>
<dbReference type="SUPFAM" id="SSF57863">
    <property type="entry name" value="ArfGap/RecO-like zinc finger"/>
    <property type="match status" value="1"/>
</dbReference>
<comment type="similarity">
    <text evidence="2 8">Belongs to the RecO family.</text>
</comment>
<evidence type="ECO:0000256" key="8">
    <source>
        <dbReference type="HAMAP-Rule" id="MF_00201"/>
    </source>
</evidence>
<dbReference type="PANTHER" id="PTHR33991">
    <property type="entry name" value="DNA REPAIR PROTEIN RECO"/>
    <property type="match status" value="1"/>
</dbReference>
<keyword evidence="4 8" id="KW-0227">DNA damage</keyword>
<dbReference type="InterPro" id="IPR003717">
    <property type="entry name" value="RecO"/>
</dbReference>
<evidence type="ECO:0000256" key="4">
    <source>
        <dbReference type="ARBA" id="ARBA00022763"/>
    </source>
</evidence>
<name>A0A0F7JT66_9GAMM</name>
<protein>
    <recommendedName>
        <fullName evidence="3 8">DNA repair protein RecO</fullName>
    </recommendedName>
    <alternativeName>
        <fullName evidence="7 8">Recombination protein O</fullName>
    </alternativeName>
</protein>
<dbReference type="Gene3D" id="2.40.50.140">
    <property type="entry name" value="Nucleic acid-binding proteins"/>
    <property type="match status" value="1"/>
</dbReference>
<dbReference type="PATRIC" id="fig|1543721.4.peg.835"/>
<proteinExistence type="inferred from homology"/>
<evidence type="ECO:0000313" key="10">
    <source>
        <dbReference type="EMBL" id="AKH19656.1"/>
    </source>
</evidence>
<evidence type="ECO:0000256" key="3">
    <source>
        <dbReference type="ARBA" id="ARBA00021310"/>
    </source>
</evidence>
<feature type="domain" description="DNA replication/recombination mediator RecO N-terminal" evidence="9">
    <location>
        <begin position="11"/>
        <end position="78"/>
    </location>
</feature>
<dbReference type="InterPro" id="IPR042242">
    <property type="entry name" value="RecO_C"/>
</dbReference>
<evidence type="ECO:0000256" key="7">
    <source>
        <dbReference type="ARBA" id="ARBA00033409"/>
    </source>
</evidence>
<dbReference type="GO" id="GO:0006310">
    <property type="term" value="P:DNA recombination"/>
    <property type="evidence" value="ECO:0007669"/>
    <property type="project" value="UniProtKB-UniRule"/>
</dbReference>
<dbReference type="SUPFAM" id="SSF50249">
    <property type="entry name" value="Nucleic acid-binding proteins"/>
    <property type="match status" value="1"/>
</dbReference>
<dbReference type="Proteomes" id="UP000034410">
    <property type="component" value="Chromosome"/>
</dbReference>
<dbReference type="Pfam" id="PF11967">
    <property type="entry name" value="RecO_N"/>
    <property type="match status" value="1"/>
</dbReference>
<reference evidence="10 11" key="1">
    <citation type="journal article" date="2015" name="Genome Announc.">
        <title>Complete Genome Sequence of Sedimenticola thiotaurini Strain SIP-G1, a Polyphosphate- and Polyhydroxyalkanoate-Accumulating Sulfur-Oxidizing Gammaproteobacterium Isolated from Salt Marsh Sediments.</title>
        <authorList>
            <person name="Flood B.E."/>
            <person name="Jones D.S."/>
            <person name="Bailey J.V."/>
        </authorList>
    </citation>
    <scope>NUCLEOTIDE SEQUENCE [LARGE SCALE GENOMIC DNA]</scope>
    <source>
        <strain evidence="10 11">SIP-G1</strain>
    </source>
</reference>
<dbReference type="InterPro" id="IPR022572">
    <property type="entry name" value="DNA_rep/recomb_RecO_N"/>
</dbReference>
<keyword evidence="5 8" id="KW-0233">DNA recombination</keyword>